<protein>
    <submittedName>
        <fullName evidence="1">Uncharacterized protein</fullName>
    </submittedName>
</protein>
<organism evidence="1 2">
    <name type="scientific">Mixia osmundae (strain CBS 9802 / IAM 14324 / JCM 22182 / KY 12970)</name>
    <dbReference type="NCBI Taxonomy" id="764103"/>
    <lineage>
        <taxon>Eukaryota</taxon>
        <taxon>Fungi</taxon>
        <taxon>Dikarya</taxon>
        <taxon>Basidiomycota</taxon>
        <taxon>Pucciniomycotina</taxon>
        <taxon>Mixiomycetes</taxon>
        <taxon>Mixiales</taxon>
        <taxon>Mixiaceae</taxon>
        <taxon>Mixia</taxon>
    </lineage>
</organism>
<dbReference type="Proteomes" id="UP000009131">
    <property type="component" value="Unassembled WGS sequence"/>
</dbReference>
<gene>
    <name evidence="1" type="primary">Mo01297</name>
    <name evidence="1" type="ORF">E5Q_01297</name>
</gene>
<evidence type="ECO:0000313" key="1">
    <source>
        <dbReference type="EMBL" id="GAA94644.1"/>
    </source>
</evidence>
<proteinExistence type="predicted"/>
<evidence type="ECO:0000313" key="2">
    <source>
        <dbReference type="Proteomes" id="UP000009131"/>
    </source>
</evidence>
<dbReference type="HOGENOM" id="CLU_3335743_0_0_1"/>
<comment type="caution">
    <text evidence="1">The sequence shown here is derived from an EMBL/GenBank/DDBJ whole genome shotgun (WGS) entry which is preliminary data.</text>
</comment>
<reference evidence="1 2" key="1">
    <citation type="journal article" date="2011" name="J. Gen. Appl. Microbiol.">
        <title>Draft genome sequencing of the enigmatic basidiomycete Mixia osmundae.</title>
        <authorList>
            <person name="Nishida H."/>
            <person name="Nagatsuka Y."/>
            <person name="Sugiyama J."/>
        </authorList>
    </citation>
    <scope>NUCLEOTIDE SEQUENCE [LARGE SCALE GENOMIC DNA]</scope>
    <source>
        <strain evidence="2">CBS 9802 / IAM 14324 / JCM 22182 / KY 12970</strain>
    </source>
</reference>
<keyword evidence="2" id="KW-1185">Reference proteome</keyword>
<dbReference type="AlphaFoldDB" id="G7DVN4"/>
<name>G7DVN4_MIXOS</name>
<reference evidence="1 2" key="2">
    <citation type="journal article" date="2012" name="Open Biol.">
        <title>Characteristics of nucleosomes and linker DNA regions on the genome of the basidiomycete Mixia osmundae revealed by mono- and dinucleosome mapping.</title>
        <authorList>
            <person name="Nishida H."/>
            <person name="Kondo S."/>
            <person name="Matsumoto T."/>
            <person name="Suzuki Y."/>
            <person name="Yoshikawa H."/>
            <person name="Taylor T.D."/>
            <person name="Sugiyama J."/>
        </authorList>
    </citation>
    <scope>NUCLEOTIDE SEQUENCE [LARGE SCALE GENOMIC DNA]</scope>
    <source>
        <strain evidence="2">CBS 9802 / IAM 14324 / JCM 22182 / KY 12970</strain>
    </source>
</reference>
<dbReference type="InParanoid" id="G7DVN4"/>
<dbReference type="EMBL" id="BABT02000045">
    <property type="protein sequence ID" value="GAA94644.1"/>
    <property type="molecule type" value="Genomic_DNA"/>
</dbReference>
<sequence>MHRMWRAFMRVCYLCFRCLSPFCSSLGFYCRLCDGSKE</sequence>
<accession>G7DVN4</accession>